<dbReference type="Proteomes" id="UP000887116">
    <property type="component" value="Unassembled WGS sequence"/>
</dbReference>
<evidence type="ECO:0000256" key="1">
    <source>
        <dbReference type="SAM" id="MobiDB-lite"/>
    </source>
</evidence>
<comment type="caution">
    <text evidence="2">The sequence shown here is derived from an EMBL/GenBank/DDBJ whole genome shotgun (WGS) entry which is preliminary data.</text>
</comment>
<dbReference type="EMBL" id="BMAO01029681">
    <property type="protein sequence ID" value="GFR33441.1"/>
    <property type="molecule type" value="Genomic_DNA"/>
</dbReference>
<protein>
    <submittedName>
        <fullName evidence="2">Uncharacterized protein</fullName>
    </submittedName>
</protein>
<organism evidence="2 3">
    <name type="scientific">Trichonephila clavata</name>
    <name type="common">Joro spider</name>
    <name type="synonym">Nephila clavata</name>
    <dbReference type="NCBI Taxonomy" id="2740835"/>
    <lineage>
        <taxon>Eukaryota</taxon>
        <taxon>Metazoa</taxon>
        <taxon>Ecdysozoa</taxon>
        <taxon>Arthropoda</taxon>
        <taxon>Chelicerata</taxon>
        <taxon>Arachnida</taxon>
        <taxon>Araneae</taxon>
        <taxon>Araneomorphae</taxon>
        <taxon>Entelegynae</taxon>
        <taxon>Araneoidea</taxon>
        <taxon>Nephilidae</taxon>
        <taxon>Trichonephila</taxon>
    </lineage>
</organism>
<accession>A0A8X6K677</accession>
<proteinExistence type="predicted"/>
<feature type="region of interest" description="Disordered" evidence="1">
    <location>
        <begin position="67"/>
        <end position="114"/>
    </location>
</feature>
<gene>
    <name evidence="2" type="ORF">TNCT_457871</name>
</gene>
<dbReference type="AlphaFoldDB" id="A0A8X6K677"/>
<evidence type="ECO:0000313" key="2">
    <source>
        <dbReference type="EMBL" id="GFR33441.1"/>
    </source>
</evidence>
<keyword evidence="3" id="KW-1185">Reference proteome</keyword>
<reference evidence="2" key="1">
    <citation type="submission" date="2020-07" db="EMBL/GenBank/DDBJ databases">
        <title>Multicomponent nature underlies the extraordinary mechanical properties of spider dragline silk.</title>
        <authorList>
            <person name="Kono N."/>
            <person name="Nakamura H."/>
            <person name="Mori M."/>
            <person name="Yoshida Y."/>
            <person name="Ohtoshi R."/>
            <person name="Malay A.D."/>
            <person name="Moran D.A.P."/>
            <person name="Tomita M."/>
            <person name="Numata K."/>
            <person name="Arakawa K."/>
        </authorList>
    </citation>
    <scope>NUCLEOTIDE SEQUENCE</scope>
</reference>
<sequence>MNEDSLISIFDNEEDKCSAPGCDFSNELPSPIFPDKTYQRTRKNLKNKVIEKELKLDERKYSVEQNQAYINSRKSNVRKKPKGSKISDAKKLTHGLKSSIQKIAPKSSGVEKGY</sequence>
<evidence type="ECO:0000313" key="3">
    <source>
        <dbReference type="Proteomes" id="UP000887116"/>
    </source>
</evidence>
<name>A0A8X6K677_TRICU</name>